<dbReference type="Pfam" id="PF07632">
    <property type="entry name" value="Sde182_NH-like"/>
    <property type="match status" value="1"/>
</dbReference>
<feature type="domain" description="Cellulose-binding Sde182 nucleoside hydrolase-like" evidence="1">
    <location>
        <begin position="27"/>
        <end position="308"/>
    </location>
</feature>
<accession>A0A426RL17</accession>
<dbReference type="InterPro" id="IPR048527">
    <property type="entry name" value="Sde182_C"/>
</dbReference>
<dbReference type="OrthoDB" id="253051at2"/>
<keyword evidence="4" id="KW-1185">Reference proteome</keyword>
<dbReference type="Gene3D" id="3.90.245.10">
    <property type="entry name" value="Ribonucleoside hydrolase-like"/>
    <property type="match status" value="1"/>
</dbReference>
<proteinExistence type="predicted"/>
<dbReference type="AlphaFoldDB" id="A0A426RL17"/>
<name>A0A426RL17_9FLAO</name>
<gene>
    <name evidence="3" type="ORF">DZC72_03265</name>
</gene>
<evidence type="ECO:0000313" key="4">
    <source>
        <dbReference type="Proteomes" id="UP000286990"/>
    </source>
</evidence>
<evidence type="ECO:0000259" key="2">
    <source>
        <dbReference type="Pfam" id="PF21027"/>
    </source>
</evidence>
<evidence type="ECO:0000259" key="1">
    <source>
        <dbReference type="Pfam" id="PF07632"/>
    </source>
</evidence>
<feature type="domain" description="Cellulose-binding Sde182 C-terminal" evidence="2">
    <location>
        <begin position="410"/>
        <end position="493"/>
    </location>
</feature>
<dbReference type="InterPro" id="IPR036452">
    <property type="entry name" value="Ribo_hydro-like"/>
</dbReference>
<dbReference type="Gene3D" id="2.60.40.10">
    <property type="entry name" value="Immunoglobulins"/>
    <property type="match status" value="1"/>
</dbReference>
<dbReference type="InterPro" id="IPR011483">
    <property type="entry name" value="Sde182_NH-like"/>
</dbReference>
<evidence type="ECO:0000313" key="3">
    <source>
        <dbReference type="EMBL" id="RRQ49629.1"/>
    </source>
</evidence>
<dbReference type="EMBL" id="QUSX01000001">
    <property type="protein sequence ID" value="RRQ49629.1"/>
    <property type="molecule type" value="Genomic_DNA"/>
</dbReference>
<protein>
    <submittedName>
        <fullName evidence="3">DUF1593 domain-containing protein</fullName>
    </submittedName>
</protein>
<dbReference type="GO" id="GO:0016799">
    <property type="term" value="F:hydrolase activity, hydrolyzing N-glycosyl compounds"/>
    <property type="evidence" value="ECO:0007669"/>
    <property type="project" value="InterPro"/>
</dbReference>
<dbReference type="InterPro" id="IPR013783">
    <property type="entry name" value="Ig-like_fold"/>
</dbReference>
<reference evidence="4" key="1">
    <citation type="submission" date="2018-08" db="EMBL/GenBank/DDBJ databases">
        <authorList>
            <person name="Khan S.A."/>
            <person name="J S.E."/>
        </authorList>
    </citation>
    <scope>NUCLEOTIDE SEQUENCE [LARGE SCALE GENOMIC DNA]</scope>
    <source>
        <strain evidence="4">PoM-212</strain>
    </source>
</reference>
<dbReference type="Proteomes" id="UP000286990">
    <property type="component" value="Unassembled WGS sequence"/>
</dbReference>
<comment type="caution">
    <text evidence="3">The sequence shown here is derived from an EMBL/GenBank/DDBJ whole genome shotgun (WGS) entry which is preliminary data.</text>
</comment>
<sequence length="494" mass="56461">MKLTSILSILLLVLTTQSLTSQTDKHRLIVLADMGNEPDEEQQMLHLLMYANEIEIEGLIAVTGAALNPYHPDVSKRVTQPELFHHLIDGYEKVFENLKIHAEGWLSPEYLRSIVFRGQPAYGMDGVGIGKASEGSKFIISEVTKNDPRPVFVVVNAGSNTLAQALFDYRRTHTPEETMKFVKKLRVYENAAQDNAGGWINHEFPEIHWIRGIHQTKCYGGPLVNELGPHNWKPYPYTPKGQDDWAKEHIREGHGPLGKLYPIRAFNEHTAESPSFIEGGGTIPWLMLTRAGHTDPSETSWGSWSGRYSIDKIKNVRARWGAIQKLEEQFLPWAVYTDAKGKWTDPVSGIEYNDIHTPVWPWRQAMWNDFQARMDWCVKNYENANHHPHAVINNDESNAIIYRTVKPGETLKFDASLSSDPDQDELRYYWWIYGEAGKNPYGQDIPIEKNNSDTIKLKVPGDASNKEIHLILEVWDKSEIVPLVDYRRVILNVQ</sequence>
<reference evidence="4" key="2">
    <citation type="submission" date="2018-12" db="EMBL/GenBank/DDBJ databases">
        <title>Maribacter lutimaris sp. nov., isolated from marine sediment.</title>
        <authorList>
            <person name="Kim K.K."/>
        </authorList>
    </citation>
    <scope>NUCLEOTIDE SEQUENCE [LARGE SCALE GENOMIC DNA]</scope>
    <source>
        <strain evidence="4">PoM-212</strain>
    </source>
</reference>
<dbReference type="Pfam" id="PF21027">
    <property type="entry name" value="Sde0182_C"/>
    <property type="match status" value="1"/>
</dbReference>
<organism evidence="3 4">
    <name type="scientific">Maribacter algicola</name>
    <dbReference type="NCBI Taxonomy" id="2498892"/>
    <lineage>
        <taxon>Bacteria</taxon>
        <taxon>Pseudomonadati</taxon>
        <taxon>Bacteroidota</taxon>
        <taxon>Flavobacteriia</taxon>
        <taxon>Flavobacteriales</taxon>
        <taxon>Flavobacteriaceae</taxon>
        <taxon>Maribacter</taxon>
    </lineage>
</organism>
<dbReference type="RefSeq" id="WP_125221449.1">
    <property type="nucleotide sequence ID" value="NZ_QUSX01000001.1"/>
</dbReference>